<dbReference type="FunCoup" id="H2YI48">
    <property type="interactions" value="7"/>
</dbReference>
<dbReference type="InterPro" id="IPR039670">
    <property type="entry name" value="NPC2-like"/>
</dbReference>
<evidence type="ECO:0000256" key="7">
    <source>
        <dbReference type="ARBA" id="ARBA00032516"/>
    </source>
</evidence>
<accession>H2YI48</accession>
<feature type="chain" id="PRO_5003578104" description="NPC intracellular cholesterol transporter 2" evidence="8">
    <location>
        <begin position="21"/>
        <end position="151"/>
    </location>
</feature>
<dbReference type="STRING" id="51511.ENSCSAVP00000004997"/>
<keyword evidence="5 8" id="KW-0732">Signal</keyword>
<feature type="domain" description="MD-2-related lipid-recognition" evidence="9">
    <location>
        <begin position="24"/>
        <end position="147"/>
    </location>
</feature>
<evidence type="ECO:0000256" key="3">
    <source>
        <dbReference type="ARBA" id="ARBA00021477"/>
    </source>
</evidence>
<dbReference type="InParanoid" id="H2YI48"/>
<dbReference type="eggNOG" id="KOG4063">
    <property type="taxonomic scope" value="Eukaryota"/>
</dbReference>
<name>H2YI48_CIOSA</name>
<dbReference type="AlphaFoldDB" id="H2YI48"/>
<dbReference type="PANTHER" id="PTHR11306">
    <property type="entry name" value="NIEMANN PICK TYPE C2 PROTEIN NPC2-RELATED"/>
    <property type="match status" value="1"/>
</dbReference>
<proteinExistence type="inferred from homology"/>
<organism evidence="10 11">
    <name type="scientific">Ciona savignyi</name>
    <name type="common">Pacific transparent sea squirt</name>
    <dbReference type="NCBI Taxonomy" id="51511"/>
    <lineage>
        <taxon>Eukaryota</taxon>
        <taxon>Metazoa</taxon>
        <taxon>Chordata</taxon>
        <taxon>Tunicata</taxon>
        <taxon>Ascidiacea</taxon>
        <taxon>Phlebobranchia</taxon>
        <taxon>Cionidae</taxon>
        <taxon>Ciona</taxon>
    </lineage>
</organism>
<dbReference type="CDD" id="cd00916">
    <property type="entry name" value="Npc2_like"/>
    <property type="match status" value="1"/>
</dbReference>
<dbReference type="OMA" id="QNLFCWE"/>
<reference evidence="10" key="2">
    <citation type="submission" date="2025-08" db="UniProtKB">
        <authorList>
            <consortium name="Ensembl"/>
        </authorList>
    </citation>
    <scope>IDENTIFICATION</scope>
</reference>
<dbReference type="PANTHER" id="PTHR11306:SF68">
    <property type="entry name" value="NPC INTRACELLULAR CHOLESTEROL TRANSPORTER 2"/>
    <property type="match status" value="1"/>
</dbReference>
<dbReference type="Pfam" id="PF02221">
    <property type="entry name" value="E1_DerP2_DerF2"/>
    <property type="match status" value="1"/>
</dbReference>
<dbReference type="InterPro" id="IPR033916">
    <property type="entry name" value="ML_Npc2-like"/>
</dbReference>
<dbReference type="InterPro" id="IPR003172">
    <property type="entry name" value="ML_dom"/>
</dbReference>
<dbReference type="GeneTree" id="ENSGT00390000006223"/>
<dbReference type="Gene3D" id="2.60.40.770">
    <property type="match status" value="1"/>
</dbReference>
<dbReference type="SUPFAM" id="SSF81296">
    <property type="entry name" value="E set domains"/>
    <property type="match status" value="1"/>
</dbReference>
<dbReference type="SMART" id="SM00737">
    <property type="entry name" value="ML"/>
    <property type="match status" value="1"/>
</dbReference>
<evidence type="ECO:0000256" key="5">
    <source>
        <dbReference type="ARBA" id="ARBA00022729"/>
    </source>
</evidence>
<dbReference type="GO" id="GO:0032934">
    <property type="term" value="F:sterol binding"/>
    <property type="evidence" value="ECO:0007669"/>
    <property type="project" value="InterPro"/>
</dbReference>
<evidence type="ECO:0000256" key="8">
    <source>
        <dbReference type="SAM" id="SignalP"/>
    </source>
</evidence>
<comment type="subcellular location">
    <subcellularLocation>
        <location evidence="1">Secreted</location>
    </subcellularLocation>
</comment>
<evidence type="ECO:0000313" key="11">
    <source>
        <dbReference type="Proteomes" id="UP000007875"/>
    </source>
</evidence>
<evidence type="ECO:0000256" key="6">
    <source>
        <dbReference type="ARBA" id="ARBA00023157"/>
    </source>
</evidence>
<reference evidence="10" key="3">
    <citation type="submission" date="2025-09" db="UniProtKB">
        <authorList>
            <consortium name="Ensembl"/>
        </authorList>
    </citation>
    <scope>IDENTIFICATION</scope>
</reference>
<evidence type="ECO:0000256" key="2">
    <source>
        <dbReference type="ARBA" id="ARBA00006370"/>
    </source>
</evidence>
<dbReference type="HOGENOM" id="CLU_109192_1_0_1"/>
<reference evidence="11" key="1">
    <citation type="submission" date="2003-08" db="EMBL/GenBank/DDBJ databases">
        <authorList>
            <person name="Birren B."/>
            <person name="Nusbaum C."/>
            <person name="Abebe A."/>
            <person name="Abouelleil A."/>
            <person name="Adekoya E."/>
            <person name="Ait-zahra M."/>
            <person name="Allen N."/>
            <person name="Allen T."/>
            <person name="An P."/>
            <person name="Anderson M."/>
            <person name="Anderson S."/>
            <person name="Arachchi H."/>
            <person name="Armbruster J."/>
            <person name="Bachantsang P."/>
            <person name="Baldwin J."/>
            <person name="Barry A."/>
            <person name="Bayul T."/>
            <person name="Blitshsteyn B."/>
            <person name="Bloom T."/>
            <person name="Blye J."/>
            <person name="Boguslavskiy L."/>
            <person name="Borowsky M."/>
            <person name="Boukhgalter B."/>
            <person name="Brunache A."/>
            <person name="Butler J."/>
            <person name="Calixte N."/>
            <person name="Calvo S."/>
            <person name="Camarata J."/>
            <person name="Campo K."/>
            <person name="Chang J."/>
            <person name="Cheshatsang Y."/>
            <person name="Citroen M."/>
            <person name="Collymore A."/>
            <person name="Considine T."/>
            <person name="Cook A."/>
            <person name="Cooke P."/>
            <person name="Corum B."/>
            <person name="Cuomo C."/>
            <person name="David R."/>
            <person name="Dawoe T."/>
            <person name="Degray S."/>
            <person name="Dodge S."/>
            <person name="Dooley K."/>
            <person name="Dorje P."/>
            <person name="Dorjee K."/>
            <person name="Dorris L."/>
            <person name="Duffey N."/>
            <person name="Dupes A."/>
            <person name="Elkins T."/>
            <person name="Engels R."/>
            <person name="Erickson J."/>
            <person name="Farina A."/>
            <person name="Faro S."/>
            <person name="Ferreira P."/>
            <person name="Fischer H."/>
            <person name="Fitzgerald M."/>
            <person name="Foley K."/>
            <person name="Gage D."/>
            <person name="Galagan J."/>
            <person name="Gearin G."/>
            <person name="Gnerre S."/>
            <person name="Gnirke A."/>
            <person name="Goyette A."/>
            <person name="Graham J."/>
            <person name="Grandbois E."/>
            <person name="Gyaltsen K."/>
            <person name="Hafez N."/>
            <person name="Hagopian D."/>
            <person name="Hagos B."/>
            <person name="Hall J."/>
            <person name="Hatcher B."/>
            <person name="Heller A."/>
            <person name="Higgins H."/>
            <person name="Honan T."/>
            <person name="Horn A."/>
            <person name="Houde N."/>
            <person name="Hughes L."/>
            <person name="Hulme W."/>
            <person name="Husby E."/>
            <person name="Iliev I."/>
            <person name="Jaffe D."/>
            <person name="Jones C."/>
            <person name="Kamal M."/>
            <person name="Kamat A."/>
            <person name="Kamvysselis M."/>
            <person name="Karlsson E."/>
            <person name="Kells C."/>
            <person name="Kieu A."/>
            <person name="Kisner P."/>
            <person name="Kodira C."/>
            <person name="Kulbokas E."/>
            <person name="Labutti K."/>
            <person name="Lama D."/>
            <person name="Landers T."/>
            <person name="Leger J."/>
            <person name="Levine S."/>
            <person name="Lewis D."/>
            <person name="Lewis T."/>
            <person name="Lindblad-toh K."/>
            <person name="Liu X."/>
            <person name="Lokyitsang T."/>
            <person name="Lokyitsang Y."/>
            <person name="Lucien O."/>
            <person name="Lui A."/>
            <person name="Ma L.J."/>
            <person name="Mabbitt R."/>
            <person name="Macdonald J."/>
            <person name="Maclean C."/>
            <person name="Major J."/>
            <person name="Manning J."/>
            <person name="Marabella R."/>
            <person name="Maru K."/>
            <person name="Matthews C."/>
            <person name="Mauceli E."/>
            <person name="Mccarthy M."/>
            <person name="Mcdonough S."/>
            <person name="Mcghee T."/>
            <person name="Meldrim J."/>
            <person name="Meneus L."/>
            <person name="Mesirov J."/>
            <person name="Mihalev A."/>
            <person name="Mihova T."/>
            <person name="Mikkelsen T."/>
            <person name="Mlenga V."/>
            <person name="Moru K."/>
            <person name="Mozes J."/>
            <person name="Mulrain L."/>
            <person name="Munson G."/>
            <person name="Naylor J."/>
            <person name="Newes C."/>
            <person name="Nguyen C."/>
            <person name="Nguyen N."/>
            <person name="Nguyen T."/>
            <person name="Nicol R."/>
            <person name="Nielsen C."/>
            <person name="Nizzari M."/>
            <person name="Norbu C."/>
            <person name="Norbu N."/>
            <person name="O'donnell P."/>
            <person name="Okoawo O."/>
            <person name="O'leary S."/>
            <person name="Omotosho B."/>
            <person name="O'neill K."/>
            <person name="Osman S."/>
            <person name="Parker S."/>
            <person name="Perrin D."/>
            <person name="Phunkhang P."/>
            <person name="Piqani B."/>
            <person name="Purcell S."/>
            <person name="Rachupka T."/>
            <person name="Ramasamy U."/>
            <person name="Rameau R."/>
            <person name="Ray V."/>
            <person name="Raymond C."/>
            <person name="Retta R."/>
            <person name="Richardson S."/>
            <person name="Rise C."/>
            <person name="Rodriguez J."/>
            <person name="Rogers J."/>
            <person name="Rogov P."/>
            <person name="Rutman M."/>
            <person name="Schupbach R."/>
            <person name="Seaman C."/>
            <person name="Settipalli S."/>
            <person name="Sharpe T."/>
            <person name="Sheridan J."/>
            <person name="Sherpa N."/>
            <person name="Shi J."/>
            <person name="Smirnov S."/>
            <person name="Smith C."/>
            <person name="Sougnez C."/>
            <person name="Spencer B."/>
            <person name="Stalker J."/>
            <person name="Stange-thomann N."/>
            <person name="Stavropoulos S."/>
            <person name="Stetson K."/>
            <person name="Stone C."/>
            <person name="Stone S."/>
            <person name="Stubbs M."/>
            <person name="Talamas J."/>
            <person name="Tchuinga P."/>
            <person name="Tenzing P."/>
            <person name="Tesfaye S."/>
            <person name="Theodore J."/>
            <person name="Thoulutsang Y."/>
            <person name="Topham K."/>
            <person name="Towey S."/>
            <person name="Tsamla T."/>
            <person name="Tsomo N."/>
            <person name="Vallee D."/>
            <person name="Vassiliev H."/>
            <person name="Venkataraman V."/>
            <person name="Vinson J."/>
            <person name="Vo A."/>
            <person name="Wade C."/>
            <person name="Wang S."/>
            <person name="Wangchuk T."/>
            <person name="Wangdi T."/>
            <person name="Whittaker C."/>
            <person name="Wilkinson J."/>
            <person name="Wu Y."/>
            <person name="Wyman D."/>
            <person name="Yadav S."/>
            <person name="Yang S."/>
            <person name="Yang X."/>
            <person name="Yeager S."/>
            <person name="Yee E."/>
            <person name="Young G."/>
            <person name="Zainoun J."/>
            <person name="Zembeck L."/>
            <person name="Zimmer A."/>
            <person name="Zody M."/>
            <person name="Lander E."/>
        </authorList>
    </citation>
    <scope>NUCLEOTIDE SEQUENCE [LARGE SCALE GENOMIC DNA]</scope>
</reference>
<evidence type="ECO:0000313" key="10">
    <source>
        <dbReference type="Ensembl" id="ENSCSAVP00000004997.1"/>
    </source>
</evidence>
<evidence type="ECO:0000256" key="1">
    <source>
        <dbReference type="ARBA" id="ARBA00004613"/>
    </source>
</evidence>
<comment type="similarity">
    <text evidence="2">Belongs to the NPC2 family.</text>
</comment>
<dbReference type="GO" id="GO:0005576">
    <property type="term" value="C:extracellular region"/>
    <property type="evidence" value="ECO:0007669"/>
    <property type="project" value="UniProtKB-SubCell"/>
</dbReference>
<dbReference type="Proteomes" id="UP000007875">
    <property type="component" value="Unassembled WGS sequence"/>
</dbReference>
<dbReference type="Ensembl" id="ENSCSAVT00000005068.1">
    <property type="protein sequence ID" value="ENSCSAVP00000004997.1"/>
    <property type="gene ID" value="ENSCSAVG00000002979.1"/>
</dbReference>
<evidence type="ECO:0000256" key="4">
    <source>
        <dbReference type="ARBA" id="ARBA00022525"/>
    </source>
</evidence>
<feature type="signal peptide" evidence="8">
    <location>
        <begin position="1"/>
        <end position="20"/>
    </location>
</feature>
<dbReference type="FunFam" id="2.60.40.770:FF:000001">
    <property type="entry name" value="NPC intracellular cholesterol transporter 2"/>
    <property type="match status" value="1"/>
</dbReference>
<keyword evidence="6" id="KW-1015">Disulfide bond</keyword>
<keyword evidence="11" id="KW-1185">Reference proteome</keyword>
<dbReference type="InterPro" id="IPR014756">
    <property type="entry name" value="Ig_E-set"/>
</dbReference>
<keyword evidence="4" id="KW-0964">Secreted</keyword>
<dbReference type="GO" id="GO:0032367">
    <property type="term" value="P:intracellular cholesterol transport"/>
    <property type="evidence" value="ECO:0007669"/>
    <property type="project" value="InterPro"/>
</dbReference>
<sequence length="151" mass="16212">CVVRMKIIIFLTAVFVLAECAVVFKDCGSKVGKITGIAVSGCSDSPCNLVKGKNYTVNVTFTTMEATDSAYAYVYGILDGVSVPFPLPQPDGCMSNLKCPLKSNQTYVYSATLPVLSLYPDVKLVVKWELQDAKSGGNDLFCFETPISVTG</sequence>
<evidence type="ECO:0000259" key="9">
    <source>
        <dbReference type="SMART" id="SM00737"/>
    </source>
</evidence>
<protein>
    <recommendedName>
        <fullName evidence="3">NPC intracellular cholesterol transporter 2</fullName>
    </recommendedName>
    <alternativeName>
        <fullName evidence="7">Epididymal secretory protein E1</fullName>
    </alternativeName>
</protein>